<keyword evidence="2" id="KW-0808">Transferase</keyword>
<dbReference type="EMBL" id="SLWK01000011">
    <property type="protein sequence ID" value="TCO06902.1"/>
    <property type="molecule type" value="Genomic_DNA"/>
</dbReference>
<keyword evidence="3" id="KW-1185">Reference proteome</keyword>
<dbReference type="PANTHER" id="PTHR12526:SF637">
    <property type="entry name" value="GLYCOSYLTRANSFERASE EPSF-RELATED"/>
    <property type="match status" value="1"/>
</dbReference>
<accession>A0A4R2GGJ6</accession>
<organism evidence="2 3">
    <name type="scientific">Natronoflexus pectinivorans</name>
    <dbReference type="NCBI Taxonomy" id="682526"/>
    <lineage>
        <taxon>Bacteria</taxon>
        <taxon>Pseudomonadati</taxon>
        <taxon>Bacteroidota</taxon>
        <taxon>Bacteroidia</taxon>
        <taxon>Marinilabiliales</taxon>
        <taxon>Marinilabiliaceae</taxon>
        <taxon>Natronoflexus</taxon>
    </lineage>
</organism>
<proteinExistence type="predicted"/>
<dbReference type="SUPFAM" id="SSF53756">
    <property type="entry name" value="UDP-Glycosyltransferase/glycogen phosphorylase"/>
    <property type="match status" value="1"/>
</dbReference>
<dbReference type="Pfam" id="PF00534">
    <property type="entry name" value="Glycos_transf_1"/>
    <property type="match status" value="1"/>
</dbReference>
<evidence type="ECO:0000313" key="2">
    <source>
        <dbReference type="EMBL" id="TCO06902.1"/>
    </source>
</evidence>
<dbReference type="RefSeq" id="WP_132434498.1">
    <property type="nucleotide sequence ID" value="NZ_SLWK01000011.1"/>
</dbReference>
<sequence length="413" mass="47269">MKILHINTSAHGGAFNGAYRLHIALLKSGIDSKMLVRDKPTNTNELQEVYSYNHTSKKTNVLNRLFTRIRFPITSEQKKWHYTKNLKGKYEIISFPFTDYDLTNSKEYKECDIINLHWTAGYLDYESFFKKCSKPIVITLRDLFPLQGIFHYNNDVIANNEIFGRVERLIYDLKLEAVTKCKSNIRVVGISNWITQLSSKSEIYQKFQHTTISNCIDVTQYKVYRKNILRSEFNIPTNHKVFSFVSDGALNNRKGIDLVADAITKLNNVENITLLTVGRGVPPQLPFKIIHRHLGSLTQNQLNKVYCVSDAFIFPSKEEALGNVMLEAMACGTPVIGTPVGGLLDVIKPGFNGEFTKDVSVNAIKEKLEGFIESPKTYDAESIRKYIKENFSEEKIASQYIQIYKELLQHKTN</sequence>
<comment type="caution">
    <text evidence="2">The sequence shown here is derived from an EMBL/GenBank/DDBJ whole genome shotgun (WGS) entry which is preliminary data.</text>
</comment>
<dbReference type="PANTHER" id="PTHR12526">
    <property type="entry name" value="GLYCOSYLTRANSFERASE"/>
    <property type="match status" value="1"/>
</dbReference>
<dbReference type="InterPro" id="IPR001296">
    <property type="entry name" value="Glyco_trans_1"/>
</dbReference>
<dbReference type="GO" id="GO:0016757">
    <property type="term" value="F:glycosyltransferase activity"/>
    <property type="evidence" value="ECO:0007669"/>
    <property type="project" value="InterPro"/>
</dbReference>
<reference evidence="2 3" key="1">
    <citation type="submission" date="2019-03" db="EMBL/GenBank/DDBJ databases">
        <title>Genomic Encyclopedia of Type Strains, Phase IV (KMG-IV): sequencing the most valuable type-strain genomes for metagenomic binning, comparative biology and taxonomic classification.</title>
        <authorList>
            <person name="Goeker M."/>
        </authorList>
    </citation>
    <scope>NUCLEOTIDE SEQUENCE [LARGE SCALE GENOMIC DNA]</scope>
    <source>
        <strain evidence="2 3">DSM 24179</strain>
    </source>
</reference>
<dbReference type="Proteomes" id="UP000295221">
    <property type="component" value="Unassembled WGS sequence"/>
</dbReference>
<evidence type="ECO:0000313" key="3">
    <source>
        <dbReference type="Proteomes" id="UP000295221"/>
    </source>
</evidence>
<dbReference type="Gene3D" id="3.40.50.2000">
    <property type="entry name" value="Glycogen Phosphorylase B"/>
    <property type="match status" value="2"/>
</dbReference>
<feature type="domain" description="Glycosyl transferase family 1" evidence="1">
    <location>
        <begin position="230"/>
        <end position="379"/>
    </location>
</feature>
<evidence type="ECO:0000259" key="1">
    <source>
        <dbReference type="Pfam" id="PF00534"/>
    </source>
</evidence>
<protein>
    <submittedName>
        <fullName evidence="2">Glycosyltransferase involved in cell wall biosynthesis</fullName>
    </submittedName>
</protein>
<dbReference type="OrthoDB" id="9768685at2"/>
<name>A0A4R2GGJ6_9BACT</name>
<dbReference type="AlphaFoldDB" id="A0A4R2GGJ6"/>
<gene>
    <name evidence="2" type="ORF">EV194_11118</name>
</gene>